<protein>
    <submittedName>
        <fullName evidence="9">Uncharacterized protein</fullName>
    </submittedName>
</protein>
<dbReference type="Pfam" id="PF04117">
    <property type="entry name" value="Mpv17_PMP22"/>
    <property type="match status" value="1"/>
</dbReference>
<accession>A0ABQ6MXZ5</accession>
<comment type="caution">
    <text evidence="9">The sequence shown here is derived from an EMBL/GenBank/DDBJ whole genome shotgun (WGS) entry which is preliminary data.</text>
</comment>
<dbReference type="PANTHER" id="PTHR11266:SF121">
    <property type="entry name" value="OS09G0315000 PROTEIN"/>
    <property type="match status" value="1"/>
</dbReference>
<evidence type="ECO:0000313" key="9">
    <source>
        <dbReference type="EMBL" id="GMI35775.1"/>
    </source>
</evidence>
<proteinExistence type="inferred from homology"/>
<keyword evidence="4" id="KW-1133">Transmembrane helix</keyword>
<keyword evidence="5" id="KW-0472">Membrane</keyword>
<organism evidence="9 10">
    <name type="scientific">Tetraparma gracilis</name>
    <dbReference type="NCBI Taxonomy" id="2962635"/>
    <lineage>
        <taxon>Eukaryota</taxon>
        <taxon>Sar</taxon>
        <taxon>Stramenopiles</taxon>
        <taxon>Ochrophyta</taxon>
        <taxon>Bolidophyceae</taxon>
        <taxon>Parmales</taxon>
        <taxon>Triparmaceae</taxon>
        <taxon>Tetraparma</taxon>
    </lineage>
</organism>
<feature type="region of interest" description="Disordered" evidence="7">
    <location>
        <begin position="211"/>
        <end position="238"/>
    </location>
</feature>
<keyword evidence="8" id="KW-0732">Signal</keyword>
<keyword evidence="10" id="KW-1185">Reference proteome</keyword>
<evidence type="ECO:0000256" key="8">
    <source>
        <dbReference type="SAM" id="SignalP"/>
    </source>
</evidence>
<evidence type="ECO:0000256" key="7">
    <source>
        <dbReference type="SAM" id="MobiDB-lite"/>
    </source>
</evidence>
<evidence type="ECO:0000256" key="1">
    <source>
        <dbReference type="ARBA" id="ARBA00004141"/>
    </source>
</evidence>
<dbReference type="InterPro" id="IPR007248">
    <property type="entry name" value="Mpv17_PMP22"/>
</dbReference>
<evidence type="ECO:0000256" key="5">
    <source>
        <dbReference type="ARBA" id="ARBA00023136"/>
    </source>
</evidence>
<feature type="chain" id="PRO_5047519601" evidence="8">
    <location>
        <begin position="20"/>
        <end position="238"/>
    </location>
</feature>
<comment type="similarity">
    <text evidence="2 6">Belongs to the peroxisomal membrane protein PXMP2/4 family.</text>
</comment>
<name>A0ABQ6MXZ5_9STRA</name>
<dbReference type="Proteomes" id="UP001165060">
    <property type="component" value="Unassembled WGS sequence"/>
</dbReference>
<evidence type="ECO:0000256" key="4">
    <source>
        <dbReference type="ARBA" id="ARBA00022989"/>
    </source>
</evidence>
<evidence type="ECO:0000256" key="2">
    <source>
        <dbReference type="ARBA" id="ARBA00006824"/>
    </source>
</evidence>
<dbReference type="EMBL" id="BRYB01001889">
    <property type="protein sequence ID" value="GMI35775.1"/>
    <property type="molecule type" value="Genomic_DNA"/>
</dbReference>
<evidence type="ECO:0000256" key="6">
    <source>
        <dbReference type="RuleBase" id="RU363053"/>
    </source>
</evidence>
<dbReference type="PANTHER" id="PTHR11266">
    <property type="entry name" value="PEROXISOMAL MEMBRANE PROTEIN 2, PXMP2 MPV17"/>
    <property type="match status" value="1"/>
</dbReference>
<comment type="subcellular location">
    <subcellularLocation>
        <location evidence="1">Membrane</location>
        <topology evidence="1">Multi-pass membrane protein</topology>
    </subcellularLocation>
</comment>
<keyword evidence="3" id="KW-0812">Transmembrane</keyword>
<reference evidence="9 10" key="1">
    <citation type="journal article" date="2023" name="Commun. Biol.">
        <title>Genome analysis of Parmales, the sister group of diatoms, reveals the evolutionary specialization of diatoms from phago-mixotrophs to photoautotrophs.</title>
        <authorList>
            <person name="Ban H."/>
            <person name="Sato S."/>
            <person name="Yoshikawa S."/>
            <person name="Yamada K."/>
            <person name="Nakamura Y."/>
            <person name="Ichinomiya M."/>
            <person name="Sato N."/>
            <person name="Blanc-Mathieu R."/>
            <person name="Endo H."/>
            <person name="Kuwata A."/>
            <person name="Ogata H."/>
        </authorList>
    </citation>
    <scope>NUCLEOTIDE SEQUENCE [LARGE SCALE GENOMIC DNA]</scope>
</reference>
<sequence>MNLLLLSLTSLLILSTLLSTDLSSSRGWSLTESLYRLPYDNWRGYEDALSESPVATKTGINVAIYLLGDWLSQTLFAGRGALDFDAARTLKNGAIGAAFGPCVHLYYEWSDRVLPVEVGANRLYKILMDQTLYLTVKCSIYVFVVSLLSGSTPSESGAQVAAKIRPIVTTAWKFWPAVHCLTYSVVPARHRVLWVNCVDLFWNAILATKSRGEGAREEGALGEGAREEGAAEEERRES</sequence>
<evidence type="ECO:0000256" key="3">
    <source>
        <dbReference type="ARBA" id="ARBA00022692"/>
    </source>
</evidence>
<gene>
    <name evidence="9" type="ORF">TeGR_g13297</name>
</gene>
<evidence type="ECO:0000313" key="10">
    <source>
        <dbReference type="Proteomes" id="UP001165060"/>
    </source>
</evidence>
<feature type="signal peptide" evidence="8">
    <location>
        <begin position="1"/>
        <end position="19"/>
    </location>
</feature>